<dbReference type="AlphaFoldDB" id="A0AAN9T8P9"/>
<dbReference type="Gene3D" id="3.30.160.20">
    <property type="match status" value="1"/>
</dbReference>
<evidence type="ECO:0000256" key="1">
    <source>
        <dbReference type="SAM" id="MobiDB-lite"/>
    </source>
</evidence>
<protein>
    <submittedName>
        <fullName evidence="2">Uncharacterized protein</fullName>
    </submittedName>
</protein>
<keyword evidence="3" id="KW-1185">Reference proteome</keyword>
<feature type="region of interest" description="Disordered" evidence="1">
    <location>
        <begin position="398"/>
        <end position="428"/>
    </location>
</feature>
<name>A0AAN9T8P9_9HEMI</name>
<evidence type="ECO:0000313" key="2">
    <source>
        <dbReference type="EMBL" id="KAK7573933.1"/>
    </source>
</evidence>
<organism evidence="2 3">
    <name type="scientific">Parthenolecanium corni</name>
    <dbReference type="NCBI Taxonomy" id="536013"/>
    <lineage>
        <taxon>Eukaryota</taxon>
        <taxon>Metazoa</taxon>
        <taxon>Ecdysozoa</taxon>
        <taxon>Arthropoda</taxon>
        <taxon>Hexapoda</taxon>
        <taxon>Insecta</taxon>
        <taxon>Pterygota</taxon>
        <taxon>Neoptera</taxon>
        <taxon>Paraneoptera</taxon>
        <taxon>Hemiptera</taxon>
        <taxon>Sternorrhyncha</taxon>
        <taxon>Coccoidea</taxon>
        <taxon>Coccidae</taxon>
        <taxon>Parthenolecanium</taxon>
    </lineage>
</organism>
<gene>
    <name evidence="2" type="ORF">V9T40_011124</name>
</gene>
<evidence type="ECO:0000313" key="3">
    <source>
        <dbReference type="Proteomes" id="UP001367676"/>
    </source>
</evidence>
<comment type="caution">
    <text evidence="2">The sequence shown here is derived from an EMBL/GenBank/DDBJ whole genome shotgun (WGS) entry which is preliminary data.</text>
</comment>
<dbReference type="Proteomes" id="UP001367676">
    <property type="component" value="Unassembled WGS sequence"/>
</dbReference>
<accession>A0AAN9T8P9</accession>
<proteinExistence type="predicted"/>
<dbReference type="SUPFAM" id="SSF54768">
    <property type="entry name" value="dsRNA-binding domain-like"/>
    <property type="match status" value="1"/>
</dbReference>
<sequence length="496" mass="55712">MNECANCAEATKVTLEEPSADEKREARAPSVAANAVTVSATSTTVITSASSATTNDSLPPAEALWNQFLKNISQQSYSARCKYPNPEVPEFYPRSANVARVAQSTSNSGVSKSDNAGAKNLRFFNKSELIKRVTTNVSDLGIFRGAEKADGALTRYYWSFHDVSSEYIPRSLNFNVDLNGAQLKYTSPAIEYGDSSRVKSSTSAPAAKPTVELGAELATKNQQLAHLNNVVKALLEEIWKINELSTRQKNREQWKNDLSFAINEFLKPTTELGFHCDDCCDRLKEFVTRASKQLEHRIAKQHNQYKNNFVESILWVVENSLRTLTCATNEDFKCSLLKRDVYTQTQPEELGASVNAPRQPRMEAPRRSKLQITKVYRNRNFYKCYDDHEVPKNQWYTAPASRGEQSGGRSTRFAPPTKSYSFQSAQHGDAQNPINPIQLIHQKYKNLNCRLEGIPDKNMVKFSYIVNGREYSAVASTKKEAQYHCAWHVLGASSQE</sequence>
<reference evidence="2 3" key="1">
    <citation type="submission" date="2024-03" db="EMBL/GenBank/DDBJ databases">
        <title>Adaptation during the transition from Ophiocordyceps entomopathogen to insect associate is accompanied by gene loss and intensified selection.</title>
        <authorList>
            <person name="Ward C.M."/>
            <person name="Onetto C.A."/>
            <person name="Borneman A.R."/>
        </authorList>
    </citation>
    <scope>NUCLEOTIDE SEQUENCE [LARGE SCALE GENOMIC DNA]</scope>
    <source>
        <strain evidence="2">AWRI1</strain>
        <tissue evidence="2">Single Adult Female</tissue>
    </source>
</reference>
<dbReference type="EMBL" id="JBBCAQ010000037">
    <property type="protein sequence ID" value="KAK7573933.1"/>
    <property type="molecule type" value="Genomic_DNA"/>
</dbReference>